<proteinExistence type="predicted"/>
<evidence type="ECO:0000313" key="2">
    <source>
        <dbReference type="EMBL" id="KIN97081.1"/>
    </source>
</evidence>
<evidence type="ECO:0000256" key="1">
    <source>
        <dbReference type="SAM" id="MobiDB-lite"/>
    </source>
</evidence>
<organism evidence="2 3">
    <name type="scientific">Pisolithus tinctorius Marx 270</name>
    <dbReference type="NCBI Taxonomy" id="870435"/>
    <lineage>
        <taxon>Eukaryota</taxon>
        <taxon>Fungi</taxon>
        <taxon>Dikarya</taxon>
        <taxon>Basidiomycota</taxon>
        <taxon>Agaricomycotina</taxon>
        <taxon>Agaricomycetes</taxon>
        <taxon>Agaricomycetidae</taxon>
        <taxon>Boletales</taxon>
        <taxon>Sclerodermatineae</taxon>
        <taxon>Pisolithaceae</taxon>
        <taxon>Pisolithus</taxon>
    </lineage>
</organism>
<dbReference type="EMBL" id="KN832035">
    <property type="protein sequence ID" value="KIN97081.1"/>
    <property type="molecule type" value="Genomic_DNA"/>
</dbReference>
<sequence>MPGPHRIVPRSSETSSHRAPGVRLTANDLLWISVRAQIYKPNSIGSAPHLHRLPKQVLYKSSVACGSLQLARGPENERSRPSLATANQGRCGRL</sequence>
<dbReference type="HOGENOM" id="CLU_2387086_0_0_1"/>
<dbReference type="Proteomes" id="UP000054217">
    <property type="component" value="Unassembled WGS sequence"/>
</dbReference>
<evidence type="ECO:0000313" key="3">
    <source>
        <dbReference type="Proteomes" id="UP000054217"/>
    </source>
</evidence>
<keyword evidence="3" id="KW-1185">Reference proteome</keyword>
<accession>A0A0C3JHJ3</accession>
<protein>
    <submittedName>
        <fullName evidence="2">Uncharacterized protein</fullName>
    </submittedName>
</protein>
<feature type="region of interest" description="Disordered" evidence="1">
    <location>
        <begin position="1"/>
        <end position="20"/>
    </location>
</feature>
<name>A0A0C3JHJ3_PISTI</name>
<reference evidence="2 3" key="1">
    <citation type="submission" date="2014-04" db="EMBL/GenBank/DDBJ databases">
        <authorList>
            <consortium name="DOE Joint Genome Institute"/>
            <person name="Kuo A."/>
            <person name="Kohler A."/>
            <person name="Costa M.D."/>
            <person name="Nagy L.G."/>
            <person name="Floudas D."/>
            <person name="Copeland A."/>
            <person name="Barry K.W."/>
            <person name="Cichocki N."/>
            <person name="Veneault-Fourrey C."/>
            <person name="LaButti K."/>
            <person name="Lindquist E.A."/>
            <person name="Lipzen A."/>
            <person name="Lundell T."/>
            <person name="Morin E."/>
            <person name="Murat C."/>
            <person name="Sun H."/>
            <person name="Tunlid A."/>
            <person name="Henrissat B."/>
            <person name="Grigoriev I.V."/>
            <person name="Hibbett D.S."/>
            <person name="Martin F."/>
            <person name="Nordberg H.P."/>
            <person name="Cantor M.N."/>
            <person name="Hua S.X."/>
        </authorList>
    </citation>
    <scope>NUCLEOTIDE SEQUENCE [LARGE SCALE GENOMIC DNA]</scope>
    <source>
        <strain evidence="2 3">Marx 270</strain>
    </source>
</reference>
<reference evidence="3" key="2">
    <citation type="submission" date="2015-01" db="EMBL/GenBank/DDBJ databases">
        <title>Evolutionary Origins and Diversification of the Mycorrhizal Mutualists.</title>
        <authorList>
            <consortium name="DOE Joint Genome Institute"/>
            <consortium name="Mycorrhizal Genomics Consortium"/>
            <person name="Kohler A."/>
            <person name="Kuo A."/>
            <person name="Nagy L.G."/>
            <person name="Floudas D."/>
            <person name="Copeland A."/>
            <person name="Barry K.W."/>
            <person name="Cichocki N."/>
            <person name="Veneault-Fourrey C."/>
            <person name="LaButti K."/>
            <person name="Lindquist E.A."/>
            <person name="Lipzen A."/>
            <person name="Lundell T."/>
            <person name="Morin E."/>
            <person name="Murat C."/>
            <person name="Riley R."/>
            <person name="Ohm R."/>
            <person name="Sun H."/>
            <person name="Tunlid A."/>
            <person name="Henrissat B."/>
            <person name="Grigoriev I.V."/>
            <person name="Hibbett D.S."/>
            <person name="Martin F."/>
        </authorList>
    </citation>
    <scope>NUCLEOTIDE SEQUENCE [LARGE SCALE GENOMIC DNA]</scope>
    <source>
        <strain evidence="3">Marx 270</strain>
    </source>
</reference>
<feature type="region of interest" description="Disordered" evidence="1">
    <location>
        <begin position="70"/>
        <end position="94"/>
    </location>
</feature>
<gene>
    <name evidence="2" type="ORF">M404DRAFT_1006354</name>
</gene>
<dbReference type="InParanoid" id="A0A0C3JHJ3"/>
<dbReference type="AlphaFoldDB" id="A0A0C3JHJ3"/>